<dbReference type="Gramene" id="Zm00001eb153750_T002">
    <property type="protein sequence ID" value="Zm00001eb153750_P002"/>
    <property type="gene ID" value="Zm00001eb153750"/>
</dbReference>
<organism evidence="2 3">
    <name type="scientific">Zea mays</name>
    <name type="common">Maize</name>
    <dbReference type="NCBI Taxonomy" id="4577"/>
    <lineage>
        <taxon>Eukaryota</taxon>
        <taxon>Viridiplantae</taxon>
        <taxon>Streptophyta</taxon>
        <taxon>Embryophyta</taxon>
        <taxon>Tracheophyta</taxon>
        <taxon>Spermatophyta</taxon>
        <taxon>Magnoliopsida</taxon>
        <taxon>Liliopsida</taxon>
        <taxon>Poales</taxon>
        <taxon>Poaceae</taxon>
        <taxon>PACMAD clade</taxon>
        <taxon>Panicoideae</taxon>
        <taxon>Andropogonodae</taxon>
        <taxon>Andropogoneae</taxon>
        <taxon>Tripsacinae</taxon>
        <taxon>Zea</taxon>
    </lineage>
</organism>
<dbReference type="EnsemblPlants" id="Zm00001eb153750_T002">
    <property type="protein sequence ID" value="Zm00001eb153750_P002"/>
    <property type="gene ID" value="Zm00001eb153750"/>
</dbReference>
<evidence type="ECO:0000313" key="2">
    <source>
        <dbReference type="EnsemblPlants" id="Zm00001eb153750_P002"/>
    </source>
</evidence>
<name>A0A804NDT0_MAIZE</name>
<sequence>MDPCAFVRVTVDQLLLKLPAVPRPSSSAGVYPSNSPCFCTLTLQDHPSSLSRTALLPLACASGPAAAAAHADPVVLSLDADAVRRLSARPAAELVVSVHAGPTGTTCGMGASRALGRVRVAVDVARAAAGETVVARDGWVDVGKPASGPSAPPRASARAQIHMVVRAEPDPRYVFQFGGEPECGPVVYQVPGGAARGGQRQPVFTCRFSAGRRAARSRSLTPQSSMSRSTSRRLRSWLSSTLHGEGRDGAHSRRVQLEAVGAAGGLARARPRRRARLPPGAGLRLGRPRVRRPHRRVVHQHQARRAVRHRPGHVPRGGRGRCLAARRRLRHGLHCRGRAAREPAHRAGRRAARGVHGRRRGVRGAVRGRRSLHGRLQALLAAAQERAVPGPGRVRERDRPERRVLEELLGLLAFLCCELCD</sequence>
<dbReference type="OrthoDB" id="748166at2759"/>
<dbReference type="Proteomes" id="UP000007305">
    <property type="component" value="Chromosome 3"/>
</dbReference>
<keyword evidence="4" id="KW-1267">Proteomics identification</keyword>
<dbReference type="PANTHER" id="PTHR31317:SF14">
    <property type="entry name" value="DUF1005 FAMILY PROTEIN (DUF1005)"/>
    <property type="match status" value="1"/>
</dbReference>
<dbReference type="InterPro" id="IPR010410">
    <property type="entry name" value="DUF1005"/>
</dbReference>
<feature type="region of interest" description="Disordered" evidence="1">
    <location>
        <begin position="339"/>
        <end position="363"/>
    </location>
</feature>
<reference evidence="3" key="1">
    <citation type="submission" date="2015-12" db="EMBL/GenBank/DDBJ databases">
        <title>Update maize B73 reference genome by single molecule sequencing technologies.</title>
        <authorList>
            <consortium name="Maize Genome Sequencing Project"/>
            <person name="Ware D."/>
        </authorList>
    </citation>
    <scope>NUCLEOTIDE SEQUENCE [LARGE SCALE GENOMIC DNA]</scope>
    <source>
        <strain evidence="3">cv. B73</strain>
    </source>
</reference>
<dbReference type="Pfam" id="PF06219">
    <property type="entry name" value="DUF1005"/>
    <property type="match status" value="1"/>
</dbReference>
<keyword evidence="3" id="KW-1185">Reference proteome</keyword>
<evidence type="ECO:0000313" key="3">
    <source>
        <dbReference type="Proteomes" id="UP000007305"/>
    </source>
</evidence>
<gene>
    <name evidence="2" type="primary">LOC100275827</name>
</gene>
<protein>
    <submittedName>
        <fullName evidence="2">Uncharacterized protein</fullName>
    </submittedName>
</protein>
<feature type="region of interest" description="Disordered" evidence="1">
    <location>
        <begin position="212"/>
        <end position="234"/>
    </location>
</feature>
<proteinExistence type="evidence at protein level"/>
<feature type="compositionally biased region" description="Basic residues" evidence="1">
    <location>
        <begin position="346"/>
        <end position="363"/>
    </location>
</feature>
<dbReference type="AlphaFoldDB" id="A0A804NDT0"/>
<dbReference type="PANTHER" id="PTHR31317">
    <property type="entry name" value="OS08G0163500 PROTEIN"/>
    <property type="match status" value="1"/>
</dbReference>
<feature type="region of interest" description="Disordered" evidence="1">
    <location>
        <begin position="265"/>
        <end position="319"/>
    </location>
</feature>
<feature type="compositionally biased region" description="Low complexity" evidence="1">
    <location>
        <begin position="212"/>
        <end position="229"/>
    </location>
</feature>
<evidence type="ECO:0000256" key="1">
    <source>
        <dbReference type="SAM" id="MobiDB-lite"/>
    </source>
</evidence>
<reference evidence="2" key="3">
    <citation type="submission" date="2021-05" db="UniProtKB">
        <authorList>
            <consortium name="EnsemblPlants"/>
        </authorList>
    </citation>
    <scope>IDENTIFICATION</scope>
    <source>
        <strain evidence="2">cv. B73</strain>
    </source>
</reference>
<reference evidence="2" key="2">
    <citation type="submission" date="2019-07" db="EMBL/GenBank/DDBJ databases">
        <authorList>
            <person name="Seetharam A."/>
            <person name="Woodhouse M."/>
            <person name="Cannon E."/>
        </authorList>
    </citation>
    <scope>NUCLEOTIDE SEQUENCE [LARGE SCALE GENOMIC DNA]</scope>
    <source>
        <strain evidence="2">cv. B73</strain>
    </source>
</reference>
<feature type="compositionally biased region" description="Basic residues" evidence="1">
    <location>
        <begin position="286"/>
        <end position="319"/>
    </location>
</feature>
<evidence type="ECO:0007829" key="4">
    <source>
        <dbReference type="PeptideAtlas" id="A0A804NDT0"/>
    </source>
</evidence>
<accession>A0A804NDT0</accession>